<keyword evidence="7" id="KW-1185">Reference proteome</keyword>
<protein>
    <submittedName>
        <fullName evidence="6">Glutathione S-transferase family protein</fullName>
    </submittedName>
</protein>
<dbReference type="InterPro" id="IPR004046">
    <property type="entry name" value="GST_C"/>
</dbReference>
<evidence type="ECO:0000256" key="1">
    <source>
        <dbReference type="ARBA" id="ARBA00004496"/>
    </source>
</evidence>
<comment type="subcellular location">
    <subcellularLocation>
        <location evidence="1">Cytoplasm</location>
    </subcellularLocation>
</comment>
<evidence type="ECO:0000256" key="2">
    <source>
        <dbReference type="ARBA" id="ARBA00022490"/>
    </source>
</evidence>
<dbReference type="Pfam" id="PF02798">
    <property type="entry name" value="GST_N"/>
    <property type="match status" value="1"/>
</dbReference>
<dbReference type="PANTHER" id="PTHR43917:SF8">
    <property type="entry name" value="GH16740P-RELATED"/>
    <property type="match status" value="1"/>
</dbReference>
<dbReference type="SFLD" id="SFLDS00019">
    <property type="entry name" value="Glutathione_Transferase_(cytos"/>
    <property type="match status" value="1"/>
</dbReference>
<dbReference type="Gene3D" id="1.20.1050.10">
    <property type="match status" value="1"/>
</dbReference>
<dbReference type="InterPro" id="IPR040079">
    <property type="entry name" value="Glutathione_S-Trfase"/>
</dbReference>
<dbReference type="InterPro" id="IPR010987">
    <property type="entry name" value="Glutathione-S-Trfase_C-like"/>
</dbReference>
<comment type="similarity">
    <text evidence="3">Belongs to the GST superfamily.</text>
</comment>
<feature type="domain" description="GST C-terminal" evidence="5">
    <location>
        <begin position="84"/>
        <end position="218"/>
    </location>
</feature>
<dbReference type="EMBL" id="WESC01000007">
    <property type="protein sequence ID" value="KAB7740086.1"/>
    <property type="molecule type" value="Genomic_DNA"/>
</dbReference>
<dbReference type="GO" id="GO:0016740">
    <property type="term" value="F:transferase activity"/>
    <property type="evidence" value="ECO:0007669"/>
    <property type="project" value="UniProtKB-KW"/>
</dbReference>
<accession>A0A6N6VGL0</accession>
<dbReference type="InterPro" id="IPR036282">
    <property type="entry name" value="Glutathione-S-Trfase_C_sf"/>
</dbReference>
<dbReference type="SUPFAM" id="SSF52833">
    <property type="entry name" value="Thioredoxin-like"/>
    <property type="match status" value="1"/>
</dbReference>
<dbReference type="Proteomes" id="UP000468901">
    <property type="component" value="Unassembled WGS sequence"/>
</dbReference>
<dbReference type="PANTHER" id="PTHR43917">
    <property type="match status" value="1"/>
</dbReference>
<evidence type="ECO:0000313" key="7">
    <source>
        <dbReference type="Proteomes" id="UP000468901"/>
    </source>
</evidence>
<gene>
    <name evidence="6" type="ORF">F2P47_08715</name>
</gene>
<name>A0A6N6VGL0_9HYPH</name>
<evidence type="ECO:0000259" key="4">
    <source>
        <dbReference type="PROSITE" id="PS50404"/>
    </source>
</evidence>
<dbReference type="InterPro" id="IPR036249">
    <property type="entry name" value="Thioredoxin-like_sf"/>
</dbReference>
<dbReference type="Gene3D" id="3.40.30.10">
    <property type="entry name" value="Glutaredoxin"/>
    <property type="match status" value="1"/>
</dbReference>
<dbReference type="GO" id="GO:0005737">
    <property type="term" value="C:cytoplasm"/>
    <property type="evidence" value="ECO:0007669"/>
    <property type="project" value="UniProtKB-SubCell"/>
</dbReference>
<sequence length="218" mass="24145">MKLYYDPISTTSRAVTLFLADQGICLDEEIVSLHAGKHQTPEFAVINPNMQVPALVDDGLVLTESSAILKYLGEKLGSPAYPTDLRMRARVNEALDWFNTGFHLNFCVFLVYRRLLPDFATLDAAAHKAIDNLGQHRAQKYLDVLNRHMIGGQNFVCGDQITLADYLGATYVTLGEFVGFDLTPWPNVRRWIAGLKARPSWDAAYAGFNGLLSAAHAA</sequence>
<dbReference type="PROSITE" id="PS50404">
    <property type="entry name" value="GST_NTER"/>
    <property type="match status" value="1"/>
</dbReference>
<feature type="domain" description="GST N-terminal" evidence="4">
    <location>
        <begin position="1"/>
        <end position="80"/>
    </location>
</feature>
<comment type="caution">
    <text evidence="6">The sequence shown here is derived from an EMBL/GenBank/DDBJ whole genome shotgun (WGS) entry which is preliminary data.</text>
</comment>
<dbReference type="Pfam" id="PF00043">
    <property type="entry name" value="GST_C"/>
    <property type="match status" value="1"/>
</dbReference>
<evidence type="ECO:0000313" key="6">
    <source>
        <dbReference type="EMBL" id="KAB7740086.1"/>
    </source>
</evidence>
<dbReference type="AlphaFoldDB" id="A0A6N6VGL0"/>
<dbReference type="SUPFAM" id="SSF47616">
    <property type="entry name" value="GST C-terminal domain-like"/>
    <property type="match status" value="1"/>
</dbReference>
<dbReference type="InterPro" id="IPR051369">
    <property type="entry name" value="GST_Theta"/>
</dbReference>
<proteinExistence type="inferred from homology"/>
<organism evidence="6 7">
    <name type="scientific">Parvibaculum sedimenti</name>
    <dbReference type="NCBI Taxonomy" id="2608632"/>
    <lineage>
        <taxon>Bacteria</taxon>
        <taxon>Pseudomonadati</taxon>
        <taxon>Pseudomonadota</taxon>
        <taxon>Alphaproteobacteria</taxon>
        <taxon>Hyphomicrobiales</taxon>
        <taxon>Parvibaculaceae</taxon>
        <taxon>Parvibaculum</taxon>
    </lineage>
</organism>
<keyword evidence="6" id="KW-0808">Transferase</keyword>
<evidence type="ECO:0000259" key="5">
    <source>
        <dbReference type="PROSITE" id="PS50405"/>
    </source>
</evidence>
<dbReference type="SFLD" id="SFLDG00358">
    <property type="entry name" value="Main_(cytGST)"/>
    <property type="match status" value="1"/>
</dbReference>
<dbReference type="PROSITE" id="PS50405">
    <property type="entry name" value="GST_CTER"/>
    <property type="match status" value="1"/>
</dbReference>
<reference evidence="6 7" key="1">
    <citation type="submission" date="2019-09" db="EMBL/GenBank/DDBJ databases">
        <title>Parvibaculum sedimenti sp. nov., isolated from sediment.</title>
        <authorList>
            <person name="Wang Y."/>
        </authorList>
    </citation>
    <scope>NUCLEOTIDE SEQUENCE [LARGE SCALE GENOMIC DNA]</scope>
    <source>
        <strain evidence="6 7">HXT-9</strain>
    </source>
</reference>
<dbReference type="InterPro" id="IPR004045">
    <property type="entry name" value="Glutathione_S-Trfase_N"/>
</dbReference>
<keyword evidence="2" id="KW-0963">Cytoplasm</keyword>
<dbReference type="RefSeq" id="WP_152215972.1">
    <property type="nucleotide sequence ID" value="NZ_JBAQYD010000145.1"/>
</dbReference>
<evidence type="ECO:0000256" key="3">
    <source>
        <dbReference type="RuleBase" id="RU003494"/>
    </source>
</evidence>